<dbReference type="Gene3D" id="2.30.30.140">
    <property type="match status" value="1"/>
</dbReference>
<dbReference type="Pfam" id="PF22732">
    <property type="entry name" value="MSL3_chromo-like"/>
    <property type="match status" value="1"/>
</dbReference>
<dbReference type="OrthoDB" id="124855at2759"/>
<evidence type="ECO:0000313" key="3">
    <source>
        <dbReference type="EMBL" id="CAG8954058.1"/>
    </source>
</evidence>
<comment type="caution">
    <text evidence="3">The sequence shown here is derived from an EMBL/GenBank/DDBJ whole genome shotgun (WGS) entry which is preliminary data.</text>
</comment>
<protein>
    <recommendedName>
        <fullName evidence="2">MSL3 chromodomain-like domain-containing protein</fullName>
    </recommendedName>
</protein>
<evidence type="ECO:0000256" key="1">
    <source>
        <dbReference type="ARBA" id="ARBA00011353"/>
    </source>
</evidence>
<name>A0A9N9KWT3_9HELO</name>
<reference evidence="3" key="1">
    <citation type="submission" date="2021-07" db="EMBL/GenBank/DDBJ databases">
        <authorList>
            <person name="Durling M."/>
        </authorList>
    </citation>
    <scope>NUCLEOTIDE SEQUENCE</scope>
</reference>
<dbReference type="EMBL" id="CAJVRL010000055">
    <property type="protein sequence ID" value="CAG8954058.1"/>
    <property type="molecule type" value="Genomic_DNA"/>
</dbReference>
<dbReference type="AlphaFoldDB" id="A0A9N9KWT3"/>
<feature type="domain" description="MSL3 chromodomain-like" evidence="2">
    <location>
        <begin position="13"/>
        <end position="54"/>
    </location>
</feature>
<gene>
    <name evidence="3" type="ORF">HYFRA_00009159</name>
</gene>
<comment type="subunit">
    <text evidence="1">Component of the NuA4 histone acetyltransferase complex.</text>
</comment>
<evidence type="ECO:0000259" key="2">
    <source>
        <dbReference type="Pfam" id="PF22732"/>
    </source>
</evidence>
<dbReference type="InterPro" id="IPR016197">
    <property type="entry name" value="Chromo-like_dom_sf"/>
</dbReference>
<dbReference type="SUPFAM" id="SSF54160">
    <property type="entry name" value="Chromo domain-like"/>
    <property type="match status" value="1"/>
</dbReference>
<keyword evidence="4" id="KW-1185">Reference proteome</keyword>
<dbReference type="Proteomes" id="UP000696280">
    <property type="component" value="Unassembled WGS sequence"/>
</dbReference>
<evidence type="ECO:0000313" key="4">
    <source>
        <dbReference type="Proteomes" id="UP000696280"/>
    </source>
</evidence>
<organism evidence="3 4">
    <name type="scientific">Hymenoscyphus fraxineus</name>
    <dbReference type="NCBI Taxonomy" id="746836"/>
    <lineage>
        <taxon>Eukaryota</taxon>
        <taxon>Fungi</taxon>
        <taxon>Dikarya</taxon>
        <taxon>Ascomycota</taxon>
        <taxon>Pezizomycotina</taxon>
        <taxon>Leotiomycetes</taxon>
        <taxon>Helotiales</taxon>
        <taxon>Helotiaceae</taxon>
        <taxon>Hymenoscyphus</taxon>
    </lineage>
</organism>
<accession>A0A9N9KWT3</accession>
<dbReference type="InterPro" id="IPR053820">
    <property type="entry name" value="MSL3_chromo-like"/>
</dbReference>
<sequence>MAPTKAADPVAPFAKEEKILCFHGPVLYEAKILDLRLSNNAWQFKIHYKGWKNTLLVFWALA</sequence>
<proteinExistence type="predicted"/>